<keyword evidence="2" id="KW-0732">Signal</keyword>
<dbReference type="InterPro" id="IPR031680">
    <property type="entry name" value="Hepar_II_III_N"/>
</dbReference>
<keyword evidence="3" id="KW-0574">Periplasm</keyword>
<keyword evidence="8" id="KW-1185">Reference proteome</keyword>
<dbReference type="GO" id="GO:0042597">
    <property type="term" value="C:periplasmic space"/>
    <property type="evidence" value="ECO:0007669"/>
    <property type="project" value="UniProtKB-SubCell"/>
</dbReference>
<keyword evidence="4" id="KW-0456">Lyase</keyword>
<proteinExistence type="predicted"/>
<protein>
    <submittedName>
        <fullName evidence="7">Heparinase II/III-like</fullName>
    </submittedName>
</protein>
<dbReference type="EMBL" id="AAOT01000006">
    <property type="protein sequence ID" value="EAR52140.1"/>
    <property type="molecule type" value="Genomic_DNA"/>
</dbReference>
<evidence type="ECO:0000259" key="5">
    <source>
        <dbReference type="Pfam" id="PF07940"/>
    </source>
</evidence>
<dbReference type="Proteomes" id="UP000003635">
    <property type="component" value="Unassembled WGS sequence"/>
</dbReference>
<dbReference type="Gene3D" id="2.70.98.70">
    <property type="match status" value="1"/>
</dbReference>
<evidence type="ECO:0000256" key="1">
    <source>
        <dbReference type="ARBA" id="ARBA00004418"/>
    </source>
</evidence>
<dbReference type="PANTHER" id="PTHR39210">
    <property type="entry name" value="HEPARIN-SULFATE LYASE"/>
    <property type="match status" value="1"/>
</dbReference>
<dbReference type="InterPro" id="IPR012480">
    <property type="entry name" value="Hepar_II_III_C"/>
</dbReference>
<evidence type="ECO:0000256" key="4">
    <source>
        <dbReference type="ARBA" id="ARBA00023239"/>
    </source>
</evidence>
<feature type="domain" description="Heparin-sulfate lyase N-terminal" evidence="6">
    <location>
        <begin position="161"/>
        <end position="296"/>
    </location>
</feature>
<dbReference type="HOGENOM" id="CLU_022012_3_0_5"/>
<comment type="caution">
    <text evidence="7">The sequence shown here is derived from an EMBL/GenBank/DDBJ whole genome shotgun (WGS) entry which is preliminary data.</text>
</comment>
<dbReference type="Pfam" id="PF16889">
    <property type="entry name" value="Hepar_II_III_N"/>
    <property type="match status" value="1"/>
</dbReference>
<dbReference type="Pfam" id="PF07940">
    <property type="entry name" value="Hepar_II_III_C"/>
    <property type="match status" value="1"/>
</dbReference>
<dbReference type="eggNOG" id="COG5360">
    <property type="taxonomic scope" value="Bacteria"/>
</dbReference>
<evidence type="ECO:0000256" key="2">
    <source>
        <dbReference type="ARBA" id="ARBA00022729"/>
    </source>
</evidence>
<organism evidence="7 8">
    <name type="scientific">Oceanicola granulosus (strain ATCC BAA-861 / DSM 15982 / KCTC 12143 / HTCC2516)</name>
    <dbReference type="NCBI Taxonomy" id="314256"/>
    <lineage>
        <taxon>Bacteria</taxon>
        <taxon>Pseudomonadati</taxon>
        <taxon>Pseudomonadota</taxon>
        <taxon>Alphaproteobacteria</taxon>
        <taxon>Rhodobacterales</taxon>
        <taxon>Roseobacteraceae</taxon>
        <taxon>Oceanicola</taxon>
    </lineage>
</organism>
<evidence type="ECO:0000256" key="3">
    <source>
        <dbReference type="ARBA" id="ARBA00022764"/>
    </source>
</evidence>
<dbReference type="GO" id="GO:0016829">
    <property type="term" value="F:lyase activity"/>
    <property type="evidence" value="ECO:0007669"/>
    <property type="project" value="UniProtKB-KW"/>
</dbReference>
<dbReference type="STRING" id="314256.OG2516_18785"/>
<evidence type="ECO:0000259" key="6">
    <source>
        <dbReference type="Pfam" id="PF16889"/>
    </source>
</evidence>
<dbReference type="PANTHER" id="PTHR39210:SF1">
    <property type="entry name" value="HEPARIN-SULFATE LYASE"/>
    <property type="match status" value="1"/>
</dbReference>
<reference evidence="7 8" key="1">
    <citation type="journal article" date="2010" name="J. Bacteriol.">
        <title>Genome sequences of Oceanicola granulosus HTCC2516(T) and Oceanicola batsensis HTCC2597(TDelta).</title>
        <authorList>
            <person name="Thrash J.C."/>
            <person name="Cho J.C."/>
            <person name="Vergin K.L."/>
            <person name="Giovannoni S.J."/>
        </authorList>
    </citation>
    <scope>NUCLEOTIDE SEQUENCE [LARGE SCALE GENOMIC DNA]</scope>
    <source>
        <strain evidence="8">ATCC BAA-861 / DSM 15982 / KCTC 12143 / HTCC2516</strain>
    </source>
</reference>
<dbReference type="AlphaFoldDB" id="Q2CH99"/>
<feature type="domain" description="Heparinase II/III-like C-terminal" evidence="5">
    <location>
        <begin position="321"/>
        <end position="548"/>
    </location>
</feature>
<dbReference type="SUPFAM" id="SSF48230">
    <property type="entry name" value="Chondroitin AC/alginate lyase"/>
    <property type="match status" value="1"/>
</dbReference>
<accession>Q2CH99</accession>
<gene>
    <name evidence="7" type="ORF">OG2516_18785</name>
</gene>
<dbReference type="OrthoDB" id="9763014at2"/>
<evidence type="ECO:0000313" key="8">
    <source>
        <dbReference type="Proteomes" id="UP000003635"/>
    </source>
</evidence>
<name>Q2CH99_OCEGH</name>
<comment type="subcellular location">
    <subcellularLocation>
        <location evidence="1">Periplasm</location>
    </subcellularLocation>
</comment>
<sequence>MPNATFTPARAALLWRTTRHLRLVQIIGRAWFRLYQPRPDFAPPPPLAAPSGPWTPPARRVPSLVSPTTFRFLNEDGSLLETGWDDPARSKLWRYNQHYFDDLNAEEAGVRAGWHRALILDWVAANPPGIGSGWEPYPTSLRIVNWIKWALAGHELPPEAVASLAVQARWLTKRLEWHLLGNHLFANAKALLFVGLWFDGPEAARWRQRALSILALEVPEQILPDGGQFELSPMYHALAIEDLLDLVNLVRARGRPDDVDLSRAAADWCARLSLMFGWLAILSHPDGRIAFFNDSAFGIAAENAELAGYAGRLGLVVPHPPAGALRLPNSGYARLAKNEAVLLADLAPIGPDYLPGHAHADTLSFELSLGTQRVVVNSGTSVYGFGAERLRQRGTAAHSTVTLGNCDSSEVWSGFRVGRRARVIDAGVGGDADTLWAEGAHDGYVHLPGHPVHRRRWELGPTGLRVSDSLAGDEAEARYHLHPDIEALQDEPHAGHLLLPNGRSLRWIAEGGSVHIARSSWHPEFGLSLPTSCLVVPLRDGQATLSLNWA</sequence>
<dbReference type="Gene3D" id="1.50.10.100">
    <property type="entry name" value="Chondroitin AC/alginate lyase"/>
    <property type="match status" value="1"/>
</dbReference>
<dbReference type="InterPro" id="IPR008929">
    <property type="entry name" value="Chondroitin_lyas"/>
</dbReference>
<evidence type="ECO:0000313" key="7">
    <source>
        <dbReference type="EMBL" id="EAR52140.1"/>
    </source>
</evidence>